<dbReference type="Pfam" id="PF03208">
    <property type="entry name" value="PRA1"/>
    <property type="match status" value="1"/>
</dbReference>
<keyword evidence="5 7" id="KW-1133">Transmembrane helix</keyword>
<evidence type="ECO:0000256" key="6">
    <source>
        <dbReference type="ARBA" id="ARBA00023136"/>
    </source>
</evidence>
<dbReference type="InterPro" id="IPR004895">
    <property type="entry name" value="Prenylated_rab_accept_PRA1"/>
</dbReference>
<protein>
    <recommendedName>
        <fullName evidence="7">PRA1 family protein</fullName>
    </recommendedName>
</protein>
<feature type="transmembrane region" description="Helical" evidence="7">
    <location>
        <begin position="90"/>
        <end position="106"/>
    </location>
</feature>
<dbReference type="AlphaFoldDB" id="A0A7J7P861"/>
<dbReference type="EMBL" id="JACGCM010000192">
    <property type="protein sequence ID" value="KAF6175344.1"/>
    <property type="molecule type" value="Genomic_DNA"/>
</dbReference>
<evidence type="ECO:0000256" key="4">
    <source>
        <dbReference type="ARBA" id="ARBA00022692"/>
    </source>
</evidence>
<gene>
    <name evidence="8" type="ORF">GIB67_021849</name>
</gene>
<keyword evidence="9" id="KW-1185">Reference proteome</keyword>
<evidence type="ECO:0000313" key="9">
    <source>
        <dbReference type="Proteomes" id="UP000541444"/>
    </source>
</evidence>
<sequence length="154" mass="17796">MTTSDTVPTSTPGLTGPEPVLTLKQRLRSTFGTLRPWKTMFNLHSLGHPHSYRECVSRLDTNLDYYRMNYTIMGVVVIIIHSLVWHPWSLFVYLVMVCAWFALYVLRREYLTYALLTNMTMSMVVSVVVGYVLVLIHGVLRKTEVLVVEEKKLE</sequence>
<dbReference type="GO" id="GO:0005794">
    <property type="term" value="C:Golgi apparatus"/>
    <property type="evidence" value="ECO:0007669"/>
    <property type="project" value="TreeGrafter"/>
</dbReference>
<accession>A0A7J7P861</accession>
<proteinExistence type="inferred from homology"/>
<dbReference type="GO" id="GO:0005783">
    <property type="term" value="C:endoplasmic reticulum"/>
    <property type="evidence" value="ECO:0007669"/>
    <property type="project" value="UniProtKB-ARBA"/>
</dbReference>
<feature type="transmembrane region" description="Helical" evidence="7">
    <location>
        <begin position="113"/>
        <end position="136"/>
    </location>
</feature>
<dbReference type="Proteomes" id="UP000541444">
    <property type="component" value="Unassembled WGS sequence"/>
</dbReference>
<dbReference type="PANTHER" id="PTHR19317:SF2">
    <property type="entry name" value="PRA1 FAMILY PROTEIN F2"/>
    <property type="match status" value="1"/>
</dbReference>
<dbReference type="OrthoDB" id="63113at2759"/>
<comment type="subcellular location">
    <subcellularLocation>
        <location evidence="2 7">Membrane</location>
        <topology evidence="2 7">Multi-pass membrane protein</topology>
    </subcellularLocation>
</comment>
<comment type="function">
    <text evidence="1 7">May be involved in both secretory and endocytic intracellular trafficking in the endosomal/prevacuolar compartments.</text>
</comment>
<name>A0A7J7P861_9MAGN</name>
<evidence type="ECO:0000256" key="3">
    <source>
        <dbReference type="ARBA" id="ARBA00006483"/>
    </source>
</evidence>
<evidence type="ECO:0000313" key="8">
    <source>
        <dbReference type="EMBL" id="KAF6175344.1"/>
    </source>
</evidence>
<reference evidence="8 9" key="1">
    <citation type="journal article" date="2020" name="IScience">
        <title>Genome Sequencing of the Endangered Kingdonia uniflora (Circaeasteraceae, Ranunculales) Reveals Potential Mechanisms of Evolutionary Specialization.</title>
        <authorList>
            <person name="Sun Y."/>
            <person name="Deng T."/>
            <person name="Zhang A."/>
            <person name="Moore M.J."/>
            <person name="Landis J.B."/>
            <person name="Lin N."/>
            <person name="Zhang H."/>
            <person name="Zhang X."/>
            <person name="Huang J."/>
            <person name="Zhang X."/>
            <person name="Sun H."/>
            <person name="Wang H."/>
        </authorList>
    </citation>
    <scope>NUCLEOTIDE SEQUENCE [LARGE SCALE GENOMIC DNA]</scope>
    <source>
        <strain evidence="8">TB1705</strain>
        <tissue evidence="8">Leaf</tissue>
    </source>
</reference>
<evidence type="ECO:0000256" key="2">
    <source>
        <dbReference type="ARBA" id="ARBA00004141"/>
    </source>
</evidence>
<keyword evidence="7" id="KW-0813">Transport</keyword>
<comment type="similarity">
    <text evidence="3 7">Belongs to the PRA1 family.</text>
</comment>
<keyword evidence="4 7" id="KW-0812">Transmembrane</keyword>
<keyword evidence="6 7" id="KW-0472">Membrane</keyword>
<organism evidence="8 9">
    <name type="scientific">Kingdonia uniflora</name>
    <dbReference type="NCBI Taxonomy" id="39325"/>
    <lineage>
        <taxon>Eukaryota</taxon>
        <taxon>Viridiplantae</taxon>
        <taxon>Streptophyta</taxon>
        <taxon>Embryophyta</taxon>
        <taxon>Tracheophyta</taxon>
        <taxon>Spermatophyta</taxon>
        <taxon>Magnoliopsida</taxon>
        <taxon>Ranunculales</taxon>
        <taxon>Circaeasteraceae</taxon>
        <taxon>Kingdonia</taxon>
    </lineage>
</organism>
<feature type="transmembrane region" description="Helical" evidence="7">
    <location>
        <begin position="68"/>
        <end position="84"/>
    </location>
</feature>
<evidence type="ECO:0000256" key="7">
    <source>
        <dbReference type="RuleBase" id="RU363107"/>
    </source>
</evidence>
<dbReference type="GO" id="GO:0016192">
    <property type="term" value="P:vesicle-mediated transport"/>
    <property type="evidence" value="ECO:0007669"/>
    <property type="project" value="TreeGrafter"/>
</dbReference>
<evidence type="ECO:0000256" key="1">
    <source>
        <dbReference type="ARBA" id="ARBA00002501"/>
    </source>
</evidence>
<comment type="caution">
    <text evidence="8">The sequence shown here is derived from an EMBL/GenBank/DDBJ whole genome shotgun (WGS) entry which is preliminary data.</text>
</comment>
<dbReference type="GO" id="GO:0016020">
    <property type="term" value="C:membrane"/>
    <property type="evidence" value="ECO:0007669"/>
    <property type="project" value="UniProtKB-SubCell"/>
</dbReference>
<evidence type="ECO:0000256" key="5">
    <source>
        <dbReference type="ARBA" id="ARBA00022989"/>
    </source>
</evidence>
<dbReference type="PANTHER" id="PTHR19317">
    <property type="entry name" value="PRENYLATED RAB ACCEPTOR 1-RELATED"/>
    <property type="match status" value="1"/>
</dbReference>